<reference evidence="2 3" key="1">
    <citation type="submission" date="2022-10" db="EMBL/GenBank/DDBJ databases">
        <title>The complete genomes of actinobacterial strains from the NBC collection.</title>
        <authorList>
            <person name="Joergensen T.S."/>
            <person name="Alvarez Arevalo M."/>
            <person name="Sterndorff E.B."/>
            <person name="Faurdal D."/>
            <person name="Vuksanovic O."/>
            <person name="Mourched A.-S."/>
            <person name="Charusanti P."/>
            <person name="Shaw S."/>
            <person name="Blin K."/>
            <person name="Weber T."/>
        </authorList>
    </citation>
    <scope>NUCLEOTIDE SEQUENCE [LARGE SCALE GENOMIC DNA]</scope>
    <source>
        <strain evidence="2 3">NBC_01247</strain>
    </source>
</reference>
<feature type="transmembrane region" description="Helical" evidence="1">
    <location>
        <begin position="70"/>
        <end position="89"/>
    </location>
</feature>
<organism evidence="2 3">
    <name type="scientific">Kitasatospora herbaricolor</name>
    <dbReference type="NCBI Taxonomy" id="68217"/>
    <lineage>
        <taxon>Bacteria</taxon>
        <taxon>Bacillati</taxon>
        <taxon>Actinomycetota</taxon>
        <taxon>Actinomycetes</taxon>
        <taxon>Kitasatosporales</taxon>
        <taxon>Streptomycetaceae</taxon>
        <taxon>Kitasatospora</taxon>
    </lineage>
</organism>
<evidence type="ECO:0000256" key="1">
    <source>
        <dbReference type="SAM" id="Phobius"/>
    </source>
</evidence>
<keyword evidence="1" id="KW-1133">Transmembrane helix</keyword>
<keyword evidence="1" id="KW-0812">Transmembrane</keyword>
<evidence type="ECO:0000313" key="3">
    <source>
        <dbReference type="Proteomes" id="UP001432014"/>
    </source>
</evidence>
<accession>A0ABZ1WKF5</accession>
<name>A0ABZ1WKF5_9ACTN</name>
<feature type="transmembrane region" description="Helical" evidence="1">
    <location>
        <begin position="6"/>
        <end position="24"/>
    </location>
</feature>
<keyword evidence="3" id="KW-1185">Reference proteome</keyword>
<keyword evidence="1" id="KW-0472">Membrane</keyword>
<feature type="transmembrane region" description="Helical" evidence="1">
    <location>
        <begin position="36"/>
        <end position="58"/>
    </location>
</feature>
<protein>
    <submittedName>
        <fullName evidence="2">Uncharacterized protein</fullName>
    </submittedName>
</protein>
<dbReference type="Proteomes" id="UP001432014">
    <property type="component" value="Chromosome"/>
</dbReference>
<dbReference type="RefSeq" id="WP_329611770.1">
    <property type="nucleotide sequence ID" value="NZ_CP108482.1"/>
</dbReference>
<gene>
    <name evidence="2" type="ORF">OG469_39825</name>
</gene>
<dbReference type="EMBL" id="CP108482">
    <property type="protein sequence ID" value="WUS61110.1"/>
    <property type="molecule type" value="Genomic_DNA"/>
</dbReference>
<proteinExistence type="predicted"/>
<evidence type="ECO:0000313" key="2">
    <source>
        <dbReference type="EMBL" id="WUS61110.1"/>
    </source>
</evidence>
<sequence>MVFYVLAALLFGLFAADMLIGLVTRDKGEGSRWERWQIFGYGPLFVTICLALALDVFLEPGWSWAARRPVLLGLPVVAGVFGVGWFVTFRRRLRGLRRARRAVRGSAEPRT</sequence>